<dbReference type="RefSeq" id="WP_198113272.1">
    <property type="nucleotide sequence ID" value="NZ_JAEDAK010000022.1"/>
</dbReference>
<reference evidence="1" key="1">
    <citation type="submission" date="2020-12" db="EMBL/GenBank/DDBJ databases">
        <title>The genome sequence of Inhella sp. 1Y17.</title>
        <authorList>
            <person name="Liu Y."/>
        </authorList>
    </citation>
    <scope>NUCLEOTIDE SEQUENCE</scope>
    <source>
        <strain evidence="1">1Y17</strain>
    </source>
</reference>
<organism evidence="1 2">
    <name type="scientific">Inhella proteolytica</name>
    <dbReference type="NCBI Taxonomy" id="2795029"/>
    <lineage>
        <taxon>Bacteria</taxon>
        <taxon>Pseudomonadati</taxon>
        <taxon>Pseudomonadota</taxon>
        <taxon>Betaproteobacteria</taxon>
        <taxon>Burkholderiales</taxon>
        <taxon>Sphaerotilaceae</taxon>
        <taxon>Inhella</taxon>
    </lineage>
</organism>
<gene>
    <name evidence="1" type="ORF">I7X39_21070</name>
</gene>
<comment type="caution">
    <text evidence="1">The sequence shown here is derived from an EMBL/GenBank/DDBJ whole genome shotgun (WGS) entry which is preliminary data.</text>
</comment>
<accession>A0A931JAH3</accession>
<dbReference type="Proteomes" id="UP000613266">
    <property type="component" value="Unassembled WGS sequence"/>
</dbReference>
<dbReference type="AlphaFoldDB" id="A0A931JAH3"/>
<dbReference type="EMBL" id="JAEDAK010000022">
    <property type="protein sequence ID" value="MBH9579397.1"/>
    <property type="molecule type" value="Genomic_DNA"/>
</dbReference>
<evidence type="ECO:0000313" key="2">
    <source>
        <dbReference type="Proteomes" id="UP000613266"/>
    </source>
</evidence>
<protein>
    <submittedName>
        <fullName evidence="1">Uncharacterized protein</fullName>
    </submittedName>
</protein>
<evidence type="ECO:0000313" key="1">
    <source>
        <dbReference type="EMBL" id="MBH9579397.1"/>
    </source>
</evidence>
<keyword evidence="2" id="KW-1185">Reference proteome</keyword>
<proteinExistence type="predicted"/>
<sequence length="558" mass="62551">MIPLTPRAFLPHQELGNEQRVELIRRREGLFAHCTEAERLRLAPLAQAYAGLDPRLLARPNLFSACAALVNHHRILPWMHPKRPRLAVRLLARLGEALHRMEAWRARGLEARLHDLLRATVRADPADEAFVSLWLLRALPLPALASHPSEFDKSLAALAAECLDDARVPLARRFAALQRCKLWPGGARWEAGNELDMQTWRLLCQFAEEDGDAASTVVDAHWQVQGAPTLLNIHVLNADPQLAYRLAMAFQSRRPGFAVSMLCRSVWDSFYLACRLAPEGSAALQQIMDASCQCLADWTLDGTDLAPEAALEALDHLFRFGDPAQPYWARLVPHCMALLRAMPAEAQVRRLRCLAALCVYGEPASPGVTEALHLLKILVDRRLDALQAQPPRDSWFEFSDVGMAVGEVSGACLDLLEPKQMSGRNVRVAAPTEHALLPWLRARFQALQQRLILALPEHELYTRVDLLLGLSHEALIREHHQQLHEVFEGCALRAPVDAGMALRRVIRYCGYSQVDDEMYRRELCQQTFDKLIPTLERISTTDAAVARSGIGWSPRGDI</sequence>
<name>A0A931JAH3_9BURK</name>